<organism evidence="2 3">
    <name type="scientific">Ceraceosorus bombacis</name>
    <dbReference type="NCBI Taxonomy" id="401625"/>
    <lineage>
        <taxon>Eukaryota</taxon>
        <taxon>Fungi</taxon>
        <taxon>Dikarya</taxon>
        <taxon>Basidiomycota</taxon>
        <taxon>Ustilaginomycotina</taxon>
        <taxon>Exobasidiomycetes</taxon>
        <taxon>Ceraceosorales</taxon>
        <taxon>Ceraceosoraceae</taxon>
        <taxon>Ceraceosorus</taxon>
    </lineage>
</organism>
<evidence type="ECO:0000256" key="1">
    <source>
        <dbReference type="SAM" id="MobiDB-lite"/>
    </source>
</evidence>
<evidence type="ECO:0000313" key="3">
    <source>
        <dbReference type="Proteomes" id="UP000054845"/>
    </source>
</evidence>
<sequence length="85" mass="8960">MSSPRKRVKEEPSSDKDGTQAPSTPSKVAKAPSRSGGTSAPGTPSRSKIDAGLSAVWSVEELKIRKELSQVEDEMKADASSSSKK</sequence>
<feature type="region of interest" description="Disordered" evidence="1">
    <location>
        <begin position="66"/>
        <end position="85"/>
    </location>
</feature>
<dbReference type="Proteomes" id="UP000054845">
    <property type="component" value="Unassembled WGS sequence"/>
</dbReference>
<feature type="compositionally biased region" description="Basic and acidic residues" evidence="1">
    <location>
        <begin position="66"/>
        <end position="77"/>
    </location>
</feature>
<name>A0A0P1BH43_9BASI</name>
<feature type="compositionally biased region" description="Polar residues" evidence="1">
    <location>
        <begin position="35"/>
        <end position="46"/>
    </location>
</feature>
<feature type="compositionally biased region" description="Basic and acidic residues" evidence="1">
    <location>
        <begin position="8"/>
        <end position="18"/>
    </location>
</feature>
<keyword evidence="3" id="KW-1185">Reference proteome</keyword>
<accession>A0A0P1BH43</accession>
<protein>
    <submittedName>
        <fullName evidence="2">Uncharacterized protein</fullName>
    </submittedName>
</protein>
<feature type="region of interest" description="Disordered" evidence="1">
    <location>
        <begin position="1"/>
        <end position="49"/>
    </location>
</feature>
<proteinExistence type="predicted"/>
<dbReference type="AlphaFoldDB" id="A0A0P1BH43"/>
<reference evidence="3" key="1">
    <citation type="submission" date="2014-09" db="EMBL/GenBank/DDBJ databases">
        <authorList>
            <person name="Sharma Rahul"/>
            <person name="Thines Marco"/>
        </authorList>
    </citation>
    <scope>NUCLEOTIDE SEQUENCE [LARGE SCALE GENOMIC DNA]</scope>
</reference>
<evidence type="ECO:0000313" key="2">
    <source>
        <dbReference type="EMBL" id="CEH15095.1"/>
    </source>
</evidence>
<dbReference type="EMBL" id="CCYA01000252">
    <property type="protein sequence ID" value="CEH15095.1"/>
    <property type="molecule type" value="Genomic_DNA"/>
</dbReference>